<dbReference type="AlphaFoldDB" id="A0A091TJ39"/>
<feature type="non-terminal residue" evidence="2">
    <location>
        <position position="1"/>
    </location>
</feature>
<dbReference type="InterPro" id="IPR055406">
    <property type="entry name" value="HEAT_Maestro"/>
</dbReference>
<evidence type="ECO:0000259" key="1">
    <source>
        <dbReference type="Pfam" id="PF23227"/>
    </source>
</evidence>
<evidence type="ECO:0000313" key="3">
    <source>
        <dbReference type="Proteomes" id="UP000054150"/>
    </source>
</evidence>
<feature type="domain" description="Maestro/Maestro-like HEAT-repeats" evidence="1">
    <location>
        <begin position="28"/>
        <end position="161"/>
    </location>
</feature>
<evidence type="ECO:0000313" key="2">
    <source>
        <dbReference type="EMBL" id="KFQ58781.1"/>
    </source>
</evidence>
<sequence length="161" mass="17910">VFQMLGCPDLSEELDRALEIFPTHLRSQCLGMPSLVLRGILELTRRPDTARKTLVLLPYVMEQLQDADSDAITTVLPVLSNMLQLLEGKMPSLAAPTSCSSTMMAAGPPPFLPQELDTVRELSIHLFQTVMGLMAGTDKKRMKEVVWGSLLPLLFHLYDED</sequence>
<dbReference type="Proteomes" id="UP000054150">
    <property type="component" value="Unassembled WGS sequence"/>
</dbReference>
<keyword evidence="3" id="KW-1185">Reference proteome</keyword>
<dbReference type="GO" id="GO:0005737">
    <property type="term" value="C:cytoplasm"/>
    <property type="evidence" value="ECO:0007669"/>
    <property type="project" value="TreeGrafter"/>
</dbReference>
<accession>A0A091TJ39</accession>
<dbReference type="PANTHER" id="PTHR23120">
    <property type="entry name" value="MAESTRO-RELATED HEAT DOMAIN-CONTAINING"/>
    <property type="match status" value="1"/>
</dbReference>
<dbReference type="PANTHER" id="PTHR23120:SF42">
    <property type="entry name" value="MAESTRO HEAT-LIKE REPEAT FAMILY MEMBER 3"/>
    <property type="match status" value="1"/>
</dbReference>
<dbReference type="InterPro" id="IPR045206">
    <property type="entry name" value="Maestro_heat-like_prot"/>
</dbReference>
<protein>
    <recommendedName>
        <fullName evidence="1">Maestro/Maestro-like HEAT-repeats domain-containing protein</fullName>
    </recommendedName>
</protein>
<proteinExistence type="predicted"/>
<gene>
    <name evidence="2" type="ORF">N334_08917</name>
</gene>
<feature type="non-terminal residue" evidence="2">
    <location>
        <position position="161"/>
    </location>
</feature>
<organism evidence="2 3">
    <name type="scientific">Pelecanus crispus</name>
    <name type="common">Dalmatian pelican</name>
    <dbReference type="NCBI Taxonomy" id="36300"/>
    <lineage>
        <taxon>Eukaryota</taxon>
        <taxon>Metazoa</taxon>
        <taxon>Chordata</taxon>
        <taxon>Craniata</taxon>
        <taxon>Vertebrata</taxon>
        <taxon>Euteleostomi</taxon>
        <taxon>Archelosauria</taxon>
        <taxon>Archosauria</taxon>
        <taxon>Dinosauria</taxon>
        <taxon>Saurischia</taxon>
        <taxon>Theropoda</taxon>
        <taxon>Coelurosauria</taxon>
        <taxon>Aves</taxon>
        <taxon>Neognathae</taxon>
        <taxon>Neoaves</taxon>
        <taxon>Aequornithes</taxon>
        <taxon>Pelecaniformes</taxon>
        <taxon>Pelecanidae</taxon>
        <taxon>Pelecanus</taxon>
    </lineage>
</organism>
<dbReference type="Pfam" id="PF23227">
    <property type="entry name" value="HEAT_MROH2B_C"/>
    <property type="match status" value="1"/>
</dbReference>
<dbReference type="EMBL" id="KK475163">
    <property type="protein sequence ID" value="KFQ58781.1"/>
    <property type="molecule type" value="Genomic_DNA"/>
</dbReference>
<reference evidence="2 3" key="1">
    <citation type="submission" date="2014-04" db="EMBL/GenBank/DDBJ databases">
        <title>Genome evolution of avian class.</title>
        <authorList>
            <person name="Zhang G."/>
            <person name="Li C."/>
        </authorList>
    </citation>
    <scope>NUCLEOTIDE SEQUENCE [LARGE SCALE GENOMIC DNA]</scope>
    <source>
        <strain evidence="2">BGI_N334</strain>
    </source>
</reference>
<name>A0A091TJ39_PELCR</name>